<gene>
    <name evidence="1" type="ORF">AaeL_AAEL011262</name>
</gene>
<reference evidence="1" key="2">
    <citation type="journal article" date="2007" name="Science">
        <title>Genome sequence of Aedes aegypti, a major arbovirus vector.</title>
        <authorList>
            <person name="Nene V."/>
            <person name="Wortman J.R."/>
            <person name="Lawson D."/>
            <person name="Haas B."/>
            <person name="Kodira C."/>
            <person name="Tu Z.J."/>
            <person name="Loftus B."/>
            <person name="Xi Z."/>
            <person name="Megy K."/>
            <person name="Grabherr M."/>
            <person name="Ren Q."/>
            <person name="Zdobnov E.M."/>
            <person name="Lobo N.F."/>
            <person name="Campbell K.S."/>
            <person name="Brown S.E."/>
            <person name="Bonaldo M.F."/>
            <person name="Zhu J."/>
            <person name="Sinkins S.P."/>
            <person name="Hogenkamp D.G."/>
            <person name="Amedeo P."/>
            <person name="Arensburger P."/>
            <person name="Atkinson P.W."/>
            <person name="Bidwell S."/>
            <person name="Biedler J."/>
            <person name="Birney E."/>
            <person name="Bruggner R.V."/>
            <person name="Costas J."/>
            <person name="Coy M.R."/>
            <person name="Crabtree J."/>
            <person name="Crawford M."/>
            <person name="Debruyn B."/>
            <person name="Decaprio D."/>
            <person name="Eiglmeier K."/>
            <person name="Eisenstadt E."/>
            <person name="El-Dorry H."/>
            <person name="Gelbart W.M."/>
            <person name="Gomes S.L."/>
            <person name="Hammond M."/>
            <person name="Hannick L.I."/>
            <person name="Hogan J.R."/>
            <person name="Holmes M.H."/>
            <person name="Jaffe D."/>
            <person name="Johnston J.S."/>
            <person name="Kennedy R.C."/>
            <person name="Koo H."/>
            <person name="Kravitz S."/>
            <person name="Kriventseva E.V."/>
            <person name="Kulp D."/>
            <person name="Labutti K."/>
            <person name="Lee E."/>
            <person name="Li S."/>
            <person name="Lovin D.D."/>
            <person name="Mao C."/>
            <person name="Mauceli E."/>
            <person name="Menck C.F."/>
            <person name="Miller J.R."/>
            <person name="Montgomery P."/>
            <person name="Mori A."/>
            <person name="Nascimento A.L."/>
            <person name="Naveira H.F."/>
            <person name="Nusbaum C."/>
            <person name="O'leary S."/>
            <person name="Orvis J."/>
            <person name="Pertea M."/>
            <person name="Quesneville H."/>
            <person name="Reidenbach K.R."/>
            <person name="Rogers Y.H."/>
            <person name="Roth C.W."/>
            <person name="Schneider J.R."/>
            <person name="Schatz M."/>
            <person name="Shumway M."/>
            <person name="Stanke M."/>
            <person name="Stinson E.O."/>
            <person name="Tubio J.M."/>
            <person name="Vanzee J.P."/>
            <person name="Verjovski-Almeida S."/>
            <person name="Werner D."/>
            <person name="White O."/>
            <person name="Wyder S."/>
            <person name="Zeng Q."/>
            <person name="Zhao Q."/>
            <person name="Zhao Y."/>
            <person name="Hill C.A."/>
            <person name="Raikhel A.S."/>
            <person name="Soares M.B."/>
            <person name="Knudson D.L."/>
            <person name="Lee N.H."/>
            <person name="Galagan J."/>
            <person name="Salzberg S.L."/>
            <person name="Paulsen I.T."/>
            <person name="Dimopoulos G."/>
            <person name="Collins F.H."/>
            <person name="Birren B."/>
            <person name="Fraser-Liggett C.M."/>
            <person name="Severson D.W."/>
        </authorList>
    </citation>
    <scope>NUCLEOTIDE SEQUENCE [LARGE SCALE GENOMIC DNA]</scope>
    <source>
        <strain evidence="1">Liverpool</strain>
    </source>
</reference>
<dbReference type="AlphaFoldDB" id="Q16QJ3"/>
<reference evidence="1" key="3">
    <citation type="submission" date="2012-09" db="EMBL/GenBank/DDBJ databases">
        <authorList>
            <consortium name="VectorBase"/>
        </authorList>
    </citation>
    <scope>NUCLEOTIDE SEQUENCE</scope>
    <source>
        <strain evidence="1">Liverpool</strain>
    </source>
</reference>
<organism evidence="1 2">
    <name type="scientific">Aedes aegypti</name>
    <name type="common">Yellowfever mosquito</name>
    <name type="synonym">Culex aegypti</name>
    <dbReference type="NCBI Taxonomy" id="7159"/>
    <lineage>
        <taxon>Eukaryota</taxon>
        <taxon>Metazoa</taxon>
        <taxon>Ecdysozoa</taxon>
        <taxon>Arthropoda</taxon>
        <taxon>Hexapoda</taxon>
        <taxon>Insecta</taxon>
        <taxon>Pterygota</taxon>
        <taxon>Neoptera</taxon>
        <taxon>Endopterygota</taxon>
        <taxon>Diptera</taxon>
        <taxon>Nematocera</taxon>
        <taxon>Culicoidea</taxon>
        <taxon>Culicidae</taxon>
        <taxon>Culicinae</taxon>
        <taxon>Aedini</taxon>
        <taxon>Aedes</taxon>
        <taxon>Stegomyia</taxon>
    </lineage>
</organism>
<dbReference type="HOGENOM" id="CLU_3144091_0_0_1"/>
<dbReference type="Proteomes" id="UP000682892">
    <property type="component" value="Unassembled WGS sequence"/>
</dbReference>
<accession>Q16QJ3</accession>
<name>Q16QJ3_AEDAE</name>
<sequence length="49" mass="5678">MANDWYCCKVCPPGVFPTGENLRDVNPDKAEILRQRSKESYFRAKESDL</sequence>
<evidence type="ECO:0000313" key="1">
    <source>
        <dbReference type="EMBL" id="EAT36677.1"/>
    </source>
</evidence>
<dbReference type="PaxDb" id="7159-AAEL011262-PA"/>
<protein>
    <submittedName>
        <fullName evidence="1">AAEL011262-PA</fullName>
    </submittedName>
</protein>
<dbReference type="EMBL" id="CH477746">
    <property type="protein sequence ID" value="EAT36677.1"/>
    <property type="molecule type" value="Genomic_DNA"/>
</dbReference>
<proteinExistence type="predicted"/>
<reference evidence="1" key="1">
    <citation type="submission" date="2005-10" db="EMBL/GenBank/DDBJ databases">
        <authorList>
            <person name="Loftus B.J."/>
            <person name="Nene V.M."/>
            <person name="Hannick L.I."/>
            <person name="Bidwell S."/>
            <person name="Haas B."/>
            <person name="Amedeo P."/>
            <person name="Orvis J."/>
            <person name="Wortman J.R."/>
            <person name="White O.R."/>
            <person name="Salzberg S."/>
            <person name="Shumway M."/>
            <person name="Koo H."/>
            <person name="Zhao Y."/>
            <person name="Holmes M."/>
            <person name="Miller J."/>
            <person name="Schatz M."/>
            <person name="Pop M."/>
            <person name="Pai G."/>
            <person name="Utterback T."/>
            <person name="Rogers Y.-H."/>
            <person name="Kravitz S."/>
            <person name="Fraser C.M."/>
        </authorList>
    </citation>
    <scope>NUCLEOTIDE SEQUENCE</scope>
    <source>
        <strain evidence="1">Liverpool</strain>
    </source>
</reference>
<evidence type="ECO:0000313" key="2">
    <source>
        <dbReference type="Proteomes" id="UP000682892"/>
    </source>
</evidence>